<evidence type="ECO:0000313" key="2">
    <source>
        <dbReference type="Proteomes" id="UP001595681"/>
    </source>
</evidence>
<organism evidence="1 2">
    <name type="scientific">Sphingobium rhizovicinum</name>
    <dbReference type="NCBI Taxonomy" id="432308"/>
    <lineage>
        <taxon>Bacteria</taxon>
        <taxon>Pseudomonadati</taxon>
        <taxon>Pseudomonadota</taxon>
        <taxon>Alphaproteobacteria</taxon>
        <taxon>Sphingomonadales</taxon>
        <taxon>Sphingomonadaceae</taxon>
        <taxon>Sphingobium</taxon>
    </lineage>
</organism>
<evidence type="ECO:0000313" key="1">
    <source>
        <dbReference type="EMBL" id="MFC3441341.1"/>
    </source>
</evidence>
<dbReference type="EMBL" id="JBHRVU010000004">
    <property type="protein sequence ID" value="MFC3441341.1"/>
    <property type="molecule type" value="Genomic_DNA"/>
</dbReference>
<proteinExistence type="predicted"/>
<reference evidence="2" key="1">
    <citation type="journal article" date="2019" name="Int. J. Syst. Evol. Microbiol.">
        <title>The Global Catalogue of Microorganisms (GCM) 10K type strain sequencing project: providing services to taxonomists for standard genome sequencing and annotation.</title>
        <authorList>
            <consortium name="The Broad Institute Genomics Platform"/>
            <consortium name="The Broad Institute Genome Sequencing Center for Infectious Disease"/>
            <person name="Wu L."/>
            <person name="Ma J."/>
        </authorList>
    </citation>
    <scope>NUCLEOTIDE SEQUENCE [LARGE SCALE GENOMIC DNA]</scope>
    <source>
        <strain evidence="2">CCM 7491</strain>
    </source>
</reference>
<name>A0ABV7NGU0_9SPHN</name>
<protein>
    <submittedName>
        <fullName evidence="1">Uncharacterized protein</fullName>
    </submittedName>
</protein>
<comment type="caution">
    <text evidence="1">The sequence shown here is derived from an EMBL/GenBank/DDBJ whole genome shotgun (WGS) entry which is preliminary data.</text>
</comment>
<accession>A0ABV7NGU0</accession>
<sequence>MMTHGRFDRNYFTERLERNRRLAEETQNPVIRDIHLEYVRLYEQLMMEEQPA</sequence>
<dbReference type="RefSeq" id="WP_380795193.1">
    <property type="nucleotide sequence ID" value="NZ_JBHRVU010000004.1"/>
</dbReference>
<gene>
    <name evidence="1" type="ORF">ACFOKF_09070</name>
</gene>
<keyword evidence="2" id="KW-1185">Reference proteome</keyword>
<dbReference type="Proteomes" id="UP001595681">
    <property type="component" value="Unassembled WGS sequence"/>
</dbReference>